<proteinExistence type="predicted"/>
<gene>
    <name evidence="2" type="ORF">niasHT_023451</name>
</gene>
<organism evidence="2 3">
    <name type="scientific">Heterodera trifolii</name>
    <dbReference type="NCBI Taxonomy" id="157864"/>
    <lineage>
        <taxon>Eukaryota</taxon>
        <taxon>Metazoa</taxon>
        <taxon>Ecdysozoa</taxon>
        <taxon>Nematoda</taxon>
        <taxon>Chromadorea</taxon>
        <taxon>Rhabditida</taxon>
        <taxon>Tylenchina</taxon>
        <taxon>Tylenchomorpha</taxon>
        <taxon>Tylenchoidea</taxon>
        <taxon>Heteroderidae</taxon>
        <taxon>Heteroderinae</taxon>
        <taxon>Heterodera</taxon>
    </lineage>
</organism>
<accession>A0ABD2K4A6</accession>
<evidence type="ECO:0000256" key="1">
    <source>
        <dbReference type="SAM" id="SignalP"/>
    </source>
</evidence>
<dbReference type="Proteomes" id="UP001620626">
    <property type="component" value="Unassembled WGS sequence"/>
</dbReference>
<feature type="chain" id="PRO_5044895705" description="Effector protein" evidence="1">
    <location>
        <begin position="20"/>
        <end position="280"/>
    </location>
</feature>
<keyword evidence="1" id="KW-0732">Signal</keyword>
<protein>
    <recommendedName>
        <fullName evidence="4">Effector protein</fullName>
    </recommendedName>
</protein>
<name>A0ABD2K4A6_9BILA</name>
<reference evidence="2 3" key="1">
    <citation type="submission" date="2024-10" db="EMBL/GenBank/DDBJ databases">
        <authorList>
            <person name="Kim D."/>
        </authorList>
    </citation>
    <scope>NUCLEOTIDE SEQUENCE [LARGE SCALE GENOMIC DNA]</scope>
    <source>
        <strain evidence="2">BH-2024</strain>
    </source>
</reference>
<keyword evidence="3" id="KW-1185">Reference proteome</keyword>
<evidence type="ECO:0008006" key="4">
    <source>
        <dbReference type="Google" id="ProtNLM"/>
    </source>
</evidence>
<comment type="caution">
    <text evidence="2">The sequence shown here is derived from an EMBL/GenBank/DDBJ whole genome shotgun (WGS) entry which is preliminary data.</text>
</comment>
<feature type="signal peptide" evidence="1">
    <location>
        <begin position="1"/>
        <end position="19"/>
    </location>
</feature>
<sequence length="280" mass="31938">MKIFTCLLGISLLGICCVAEEYSIELRVKPSLGRDQPHFYYADIKCSSKEAFVSINAFFDPSPDDGYDLANFNVGNEKCPGGFQIGIAMFNGSYHEDFGWYTWGAKMPLLLRGIQFEENSFAMVQSIEFANHFKLDISPKLADTSNFVYRVNVLCVDNDKLVFETFTQSDTIVVFNSIDGPKCGTYDVKVWPTFLNWLDESENEINSFLETEFSIHGIGVKNGEMHHINFPTLAWKAMTLKLTLWTMIRMKLMMWLMPMAWAIKIGKIANRKMTMAVVDQ</sequence>
<dbReference type="EMBL" id="JBICBT010000835">
    <property type="protein sequence ID" value="KAL3097692.1"/>
    <property type="molecule type" value="Genomic_DNA"/>
</dbReference>
<dbReference type="AlphaFoldDB" id="A0ABD2K4A6"/>
<evidence type="ECO:0000313" key="2">
    <source>
        <dbReference type="EMBL" id="KAL3097692.1"/>
    </source>
</evidence>
<evidence type="ECO:0000313" key="3">
    <source>
        <dbReference type="Proteomes" id="UP001620626"/>
    </source>
</evidence>